<dbReference type="Proteomes" id="UP000199101">
    <property type="component" value="Unassembled WGS sequence"/>
</dbReference>
<keyword evidence="8" id="KW-1185">Reference proteome</keyword>
<dbReference type="Gene3D" id="1.10.357.10">
    <property type="entry name" value="Tetracycline Repressor, domain 2"/>
    <property type="match status" value="1"/>
</dbReference>
<feature type="DNA-binding region" description="H-T-H motif" evidence="4">
    <location>
        <begin position="45"/>
        <end position="64"/>
    </location>
</feature>
<feature type="region of interest" description="Disordered" evidence="5">
    <location>
        <begin position="1"/>
        <end position="23"/>
    </location>
</feature>
<keyword evidence="1" id="KW-0805">Transcription regulation</keyword>
<gene>
    <name evidence="7" type="ORF">GA0061103_6031</name>
</gene>
<dbReference type="InterPro" id="IPR009057">
    <property type="entry name" value="Homeodomain-like_sf"/>
</dbReference>
<dbReference type="SUPFAM" id="SSF46689">
    <property type="entry name" value="Homeodomain-like"/>
    <property type="match status" value="1"/>
</dbReference>
<dbReference type="PROSITE" id="PS50977">
    <property type="entry name" value="HTH_TETR_2"/>
    <property type="match status" value="1"/>
</dbReference>
<evidence type="ECO:0000313" key="8">
    <source>
        <dbReference type="Proteomes" id="UP000199101"/>
    </source>
</evidence>
<evidence type="ECO:0000259" key="6">
    <source>
        <dbReference type="PROSITE" id="PS50977"/>
    </source>
</evidence>
<feature type="domain" description="HTH tetR-type" evidence="6">
    <location>
        <begin position="22"/>
        <end position="82"/>
    </location>
</feature>
<dbReference type="PANTHER" id="PTHR30055:SF234">
    <property type="entry name" value="HTH-TYPE TRANSCRIPTIONAL REGULATOR BETI"/>
    <property type="match status" value="1"/>
</dbReference>
<name>A0A1C3WQ94_9HYPH</name>
<dbReference type="Pfam" id="PF00440">
    <property type="entry name" value="TetR_N"/>
    <property type="match status" value="1"/>
</dbReference>
<accession>A0A1C3WQ94</accession>
<evidence type="ECO:0000313" key="7">
    <source>
        <dbReference type="EMBL" id="SCB42141.1"/>
    </source>
</evidence>
<organism evidence="7 8">
    <name type="scientific">Rhizobium multihospitium</name>
    <dbReference type="NCBI Taxonomy" id="410764"/>
    <lineage>
        <taxon>Bacteria</taxon>
        <taxon>Pseudomonadati</taxon>
        <taxon>Pseudomonadota</taxon>
        <taxon>Alphaproteobacteria</taxon>
        <taxon>Hyphomicrobiales</taxon>
        <taxon>Rhizobiaceae</taxon>
        <taxon>Rhizobium/Agrobacterium group</taxon>
        <taxon>Rhizobium</taxon>
    </lineage>
</organism>
<dbReference type="InterPro" id="IPR041669">
    <property type="entry name" value="TetR_C_15"/>
</dbReference>
<keyword evidence="3" id="KW-0804">Transcription</keyword>
<keyword evidence="2 4" id="KW-0238">DNA-binding</keyword>
<feature type="compositionally biased region" description="Basic residues" evidence="5">
    <location>
        <begin position="1"/>
        <end position="11"/>
    </location>
</feature>
<proteinExistence type="predicted"/>
<evidence type="ECO:0000256" key="5">
    <source>
        <dbReference type="SAM" id="MobiDB-lite"/>
    </source>
</evidence>
<protein>
    <submittedName>
        <fullName evidence="7">Transcriptional regulator, TetR family</fullName>
    </submittedName>
</protein>
<dbReference type="PANTHER" id="PTHR30055">
    <property type="entry name" value="HTH-TYPE TRANSCRIPTIONAL REGULATOR RUTR"/>
    <property type="match status" value="1"/>
</dbReference>
<evidence type="ECO:0000256" key="1">
    <source>
        <dbReference type="ARBA" id="ARBA00023015"/>
    </source>
</evidence>
<evidence type="ECO:0000256" key="3">
    <source>
        <dbReference type="ARBA" id="ARBA00023163"/>
    </source>
</evidence>
<dbReference type="PRINTS" id="PR00455">
    <property type="entry name" value="HTHTETR"/>
</dbReference>
<dbReference type="GO" id="GO:0000976">
    <property type="term" value="F:transcription cis-regulatory region binding"/>
    <property type="evidence" value="ECO:0007669"/>
    <property type="project" value="TreeGrafter"/>
</dbReference>
<dbReference type="InterPro" id="IPR050109">
    <property type="entry name" value="HTH-type_TetR-like_transc_reg"/>
</dbReference>
<sequence>MSTRIKKPRSPMRKEPSQARSRATVDAIVESGARVLGERGWAGFTTNTVAAVAGISIGSLYQYFPDKLSLVEAIRRRHLDDSMAVMRSVRPDGLSPVEFATQLVRAVVAAHSVYPRLHRVLLDEAPSSEEYRNPHSEFEIEYLSYYARAVATYRKRLPTDADYIAGRVISDAIDGVIHNAARRGCIDDLTMQNELVCLVSLYLGNDRATKKTAESVISPLA</sequence>
<dbReference type="EMBL" id="FMAG01000006">
    <property type="protein sequence ID" value="SCB42141.1"/>
    <property type="molecule type" value="Genomic_DNA"/>
</dbReference>
<dbReference type="InterPro" id="IPR001647">
    <property type="entry name" value="HTH_TetR"/>
</dbReference>
<dbReference type="AlphaFoldDB" id="A0A1C3WQ94"/>
<dbReference type="GO" id="GO:0003700">
    <property type="term" value="F:DNA-binding transcription factor activity"/>
    <property type="evidence" value="ECO:0007669"/>
    <property type="project" value="TreeGrafter"/>
</dbReference>
<evidence type="ECO:0000256" key="4">
    <source>
        <dbReference type="PROSITE-ProRule" id="PRU00335"/>
    </source>
</evidence>
<dbReference type="Pfam" id="PF17918">
    <property type="entry name" value="TetR_C_15"/>
    <property type="match status" value="1"/>
</dbReference>
<dbReference type="RefSeq" id="WP_245304859.1">
    <property type="nucleotide sequence ID" value="NZ_FMAG01000006.1"/>
</dbReference>
<dbReference type="STRING" id="410764.GA0061103_6031"/>
<reference evidence="8" key="1">
    <citation type="submission" date="2016-08" db="EMBL/GenBank/DDBJ databases">
        <authorList>
            <person name="Varghese N."/>
            <person name="Submissions Spin"/>
        </authorList>
    </citation>
    <scope>NUCLEOTIDE SEQUENCE [LARGE SCALE GENOMIC DNA]</scope>
    <source>
        <strain evidence="8">HAMBI 2975</strain>
    </source>
</reference>
<evidence type="ECO:0000256" key="2">
    <source>
        <dbReference type="ARBA" id="ARBA00023125"/>
    </source>
</evidence>